<dbReference type="EMBL" id="JACWMY010000001">
    <property type="protein sequence ID" value="MBD1362388.1"/>
    <property type="molecule type" value="Genomic_DNA"/>
</dbReference>
<reference evidence="2 3" key="1">
    <citation type="submission" date="2020-09" db="EMBL/GenBank/DDBJ databases">
        <title>Novel species of Mucilaginibacter isolated from a glacier on the Tibetan Plateau.</title>
        <authorList>
            <person name="Liu Q."/>
            <person name="Xin Y.-H."/>
        </authorList>
    </citation>
    <scope>NUCLEOTIDE SEQUENCE [LARGE SCALE GENOMIC DNA]</scope>
    <source>
        <strain evidence="2 3">ZT4R22</strain>
    </source>
</reference>
<keyword evidence="1" id="KW-0812">Transmembrane</keyword>
<keyword evidence="1" id="KW-0472">Membrane</keyword>
<gene>
    <name evidence="2" type="ORF">IDJ77_01080</name>
</gene>
<protein>
    <submittedName>
        <fullName evidence="2">Uncharacterized protein</fullName>
    </submittedName>
</protein>
<feature type="transmembrane region" description="Helical" evidence="1">
    <location>
        <begin position="54"/>
        <end position="73"/>
    </location>
</feature>
<evidence type="ECO:0000313" key="3">
    <source>
        <dbReference type="Proteomes" id="UP000606600"/>
    </source>
</evidence>
<proteinExistence type="predicted"/>
<feature type="transmembrane region" description="Helical" evidence="1">
    <location>
        <begin position="93"/>
        <end position="112"/>
    </location>
</feature>
<keyword evidence="1" id="KW-1133">Transmembrane helix</keyword>
<accession>A0ABR7WJW9</accession>
<evidence type="ECO:0000256" key="1">
    <source>
        <dbReference type="SAM" id="Phobius"/>
    </source>
</evidence>
<evidence type="ECO:0000313" key="2">
    <source>
        <dbReference type="EMBL" id="MBD1362388.1"/>
    </source>
</evidence>
<sequence length="265" mass="27705">MDISIIMKLVSIILAISLASERLVTFIKTLVPALNTPDPAPIPPYSTQEKLRRFAVMILAFLAGWGAAAMMAKDPTGFFGNLNVGLDTDSGKILIPCFIVGLMASGGSAFWAKILEYIKAVNEIKGQFATQEKMNTQFKMATMTAMAGGGGAAFKAANLVAPVGAANLATSVIRTVRFNTAFSGGLGTLDIIINGQTLHFDKNEHQDIQLPAGVHTYAVSGAAAQGPGGGVILTITAITGAVISHSPHQYNAGIILPNLHPLMVS</sequence>
<dbReference type="RefSeq" id="WP_191187074.1">
    <property type="nucleotide sequence ID" value="NZ_JACWMY010000001.1"/>
</dbReference>
<name>A0ABR7WJW9_9SPHI</name>
<organism evidence="2 3">
    <name type="scientific">Mucilaginibacter pankratovii</name>
    <dbReference type="NCBI Taxonomy" id="2772110"/>
    <lineage>
        <taxon>Bacteria</taxon>
        <taxon>Pseudomonadati</taxon>
        <taxon>Bacteroidota</taxon>
        <taxon>Sphingobacteriia</taxon>
        <taxon>Sphingobacteriales</taxon>
        <taxon>Sphingobacteriaceae</taxon>
        <taxon>Mucilaginibacter</taxon>
    </lineage>
</organism>
<comment type="caution">
    <text evidence="2">The sequence shown here is derived from an EMBL/GenBank/DDBJ whole genome shotgun (WGS) entry which is preliminary data.</text>
</comment>
<dbReference type="Proteomes" id="UP000606600">
    <property type="component" value="Unassembled WGS sequence"/>
</dbReference>
<keyword evidence="3" id="KW-1185">Reference proteome</keyword>